<dbReference type="OrthoDB" id="2528125at2759"/>
<dbReference type="InterPro" id="IPR011989">
    <property type="entry name" value="ARM-like"/>
</dbReference>
<reference evidence="2 3" key="1">
    <citation type="journal article" date="2015" name="Front. Microbiol.">
        <title>Genome sequence of the plant growth promoting endophytic yeast Rhodotorula graminis WP1.</title>
        <authorList>
            <person name="Firrincieli A."/>
            <person name="Otillar R."/>
            <person name="Salamov A."/>
            <person name="Schmutz J."/>
            <person name="Khan Z."/>
            <person name="Redman R.S."/>
            <person name="Fleck N.D."/>
            <person name="Lindquist E."/>
            <person name="Grigoriev I.V."/>
            <person name="Doty S.L."/>
        </authorList>
    </citation>
    <scope>NUCLEOTIDE SEQUENCE [LARGE SCALE GENOMIC DNA]</scope>
    <source>
        <strain evidence="2 3">WP1</strain>
    </source>
</reference>
<feature type="region of interest" description="Disordered" evidence="1">
    <location>
        <begin position="754"/>
        <end position="802"/>
    </location>
</feature>
<dbReference type="SUPFAM" id="SSF48371">
    <property type="entry name" value="ARM repeat"/>
    <property type="match status" value="1"/>
</dbReference>
<gene>
    <name evidence="2" type="ORF">RHOBADRAFT_43438</name>
</gene>
<feature type="compositionally biased region" description="Low complexity" evidence="1">
    <location>
        <begin position="780"/>
        <end position="802"/>
    </location>
</feature>
<proteinExistence type="predicted"/>
<protein>
    <recommendedName>
        <fullName evidence="4">Clathrin/coatomer adaptor adaptin-like N-terminal domain-containing protein</fullName>
    </recommendedName>
</protein>
<evidence type="ECO:0000313" key="2">
    <source>
        <dbReference type="EMBL" id="KPV76002.1"/>
    </source>
</evidence>
<evidence type="ECO:0000313" key="3">
    <source>
        <dbReference type="Proteomes" id="UP000053890"/>
    </source>
</evidence>
<feature type="region of interest" description="Disordered" evidence="1">
    <location>
        <begin position="232"/>
        <end position="255"/>
    </location>
</feature>
<dbReference type="InterPro" id="IPR016024">
    <property type="entry name" value="ARM-type_fold"/>
</dbReference>
<dbReference type="Proteomes" id="UP000053890">
    <property type="component" value="Unassembled WGS sequence"/>
</dbReference>
<dbReference type="GeneID" id="28974672"/>
<feature type="compositionally biased region" description="Basic and acidic residues" evidence="1">
    <location>
        <begin position="827"/>
        <end position="843"/>
    </location>
</feature>
<dbReference type="AlphaFoldDB" id="A0A194S5Z0"/>
<name>A0A194S5Z0_RHOGW</name>
<feature type="compositionally biased region" description="Basic and acidic residues" evidence="1">
    <location>
        <begin position="864"/>
        <end position="883"/>
    </location>
</feature>
<keyword evidence="3" id="KW-1185">Reference proteome</keyword>
<accession>A0A194S5Z0</accession>
<dbReference type="STRING" id="578459.A0A194S5Z0"/>
<dbReference type="RefSeq" id="XP_018272051.1">
    <property type="nucleotide sequence ID" value="XM_018414224.1"/>
</dbReference>
<dbReference type="Gene3D" id="1.25.10.10">
    <property type="entry name" value="Leucine-rich Repeat Variant"/>
    <property type="match status" value="1"/>
</dbReference>
<feature type="region of interest" description="Disordered" evidence="1">
    <location>
        <begin position="827"/>
        <end position="910"/>
    </location>
</feature>
<organism evidence="2 3">
    <name type="scientific">Rhodotorula graminis (strain WP1)</name>
    <dbReference type="NCBI Taxonomy" id="578459"/>
    <lineage>
        <taxon>Eukaryota</taxon>
        <taxon>Fungi</taxon>
        <taxon>Dikarya</taxon>
        <taxon>Basidiomycota</taxon>
        <taxon>Pucciniomycotina</taxon>
        <taxon>Microbotryomycetes</taxon>
        <taxon>Sporidiobolales</taxon>
        <taxon>Sporidiobolaceae</taxon>
        <taxon>Rhodotorula</taxon>
    </lineage>
</organism>
<dbReference type="OMA" id="REWSAIL"/>
<feature type="compositionally biased region" description="Low complexity" evidence="1">
    <location>
        <begin position="232"/>
        <end position="246"/>
    </location>
</feature>
<dbReference type="EMBL" id="KQ474077">
    <property type="protein sequence ID" value="KPV76002.1"/>
    <property type="molecule type" value="Genomic_DNA"/>
</dbReference>
<sequence length="910" mass="96833">MAAPQLGSYSSSTALSPDHYKLVQAVERAGSPEDMNRVLLACLAKIKASWTKRAPSPTTARHDLVLVLYARSHRADASPSRLDESAQDLFDAAWALPVAVKLAGGAGLVNRDMGYRACAELFSPLEPHPLKLLLVNTIRSDLYVPVGADKAEARWAGSLRAAAHPALASPELAPAIRERVVELMLDPHYPNPIRRLALEALLSLARCTRDDDSSQPTSIVAEARNAVLSLVLPRPPSSSTSAAGGPSRRRTSSPQQALPPAFLAAIATALSPTSPLHPVLADVAQRIELVVQLCRRILAVSEQDERRTRHKGVKCVWATERALKVLRDELAHSAAAGEELGAREDEAVCALVWEVVEKMLETANEASDAVTLTALSLLPFLSTAIPSSPDSPALRRLLSRLNSHLIKRSSSVELLYALRALAYLPPSTWATVDTGKGKARADSSSAPADHSDEQAWGEQAWASILAGLDDPDSTIRRATLALVARVDVKLVEMQYERLLTSLSAPSSIIASTPSSSSVASGRATSGKRRSASSTIARVVEVLPFLGNASSSSPFATPSPLPPAPRLLALLARPELALTPTTVLPALIVPVLHVFQYAPLEAQRAFAHEVLLGEGGEWRKSVIAGLWAAGSVQVLEEKEAARALELLSEWLTQGDGLAGADLVALLQEPFIFAVLRLLALHPALDIPSALADEPERATAHAASPETARLFLLVRRCTSPADEYLLTTLRVVGPRTRSAQLGEFATALLDALDAHDGAASASSPPRPPSSSRLHHPPPAPSSAPLRYTYSPPHSPTSSLGAAATPGSASAALSLSSAALAREQADLLRERSERGGRGARKGEPVETVKTPRLRVGELPEESEGEDDRERGRGSRVDQVSGEREREEDAGETSGEPPADLLIQLDSLDPFRAA</sequence>
<evidence type="ECO:0000256" key="1">
    <source>
        <dbReference type="SAM" id="MobiDB-lite"/>
    </source>
</evidence>
<evidence type="ECO:0008006" key="4">
    <source>
        <dbReference type="Google" id="ProtNLM"/>
    </source>
</evidence>